<dbReference type="AlphaFoldDB" id="A0A087RCU3"/>
<organism evidence="2 3">
    <name type="scientific">Aptenodytes forsteri</name>
    <name type="common">Emperor penguin</name>
    <dbReference type="NCBI Taxonomy" id="9233"/>
    <lineage>
        <taxon>Eukaryota</taxon>
        <taxon>Metazoa</taxon>
        <taxon>Chordata</taxon>
        <taxon>Craniata</taxon>
        <taxon>Vertebrata</taxon>
        <taxon>Euteleostomi</taxon>
        <taxon>Archelosauria</taxon>
        <taxon>Archosauria</taxon>
        <taxon>Dinosauria</taxon>
        <taxon>Saurischia</taxon>
        <taxon>Theropoda</taxon>
        <taxon>Coelurosauria</taxon>
        <taxon>Aves</taxon>
        <taxon>Neognathae</taxon>
        <taxon>Neoaves</taxon>
        <taxon>Aequornithes</taxon>
        <taxon>Sphenisciformes</taxon>
        <taxon>Spheniscidae</taxon>
        <taxon>Aptenodytes</taxon>
    </lineage>
</organism>
<proteinExistence type="predicted"/>
<feature type="non-terminal residue" evidence="2">
    <location>
        <position position="39"/>
    </location>
</feature>
<dbReference type="EMBL" id="KL226295">
    <property type="protein sequence ID" value="KFM11297.1"/>
    <property type="molecule type" value="Genomic_DNA"/>
</dbReference>
<evidence type="ECO:0000256" key="1">
    <source>
        <dbReference type="SAM" id="SignalP"/>
    </source>
</evidence>
<feature type="chain" id="PRO_5001828590" evidence="1">
    <location>
        <begin position="18"/>
        <end position="39"/>
    </location>
</feature>
<keyword evidence="3" id="KW-1185">Reference proteome</keyword>
<feature type="non-terminal residue" evidence="2">
    <location>
        <position position="1"/>
    </location>
</feature>
<evidence type="ECO:0000313" key="2">
    <source>
        <dbReference type="EMBL" id="KFM11297.1"/>
    </source>
</evidence>
<gene>
    <name evidence="2" type="ORF">AS27_13915</name>
</gene>
<name>A0A087RCU3_APTFO</name>
<accession>A0A087RCU3</accession>
<keyword evidence="1" id="KW-0732">Signal</keyword>
<reference evidence="2 3" key="1">
    <citation type="submission" date="2014-04" db="EMBL/GenBank/DDBJ databases">
        <title>Genome evolution of avian class.</title>
        <authorList>
            <person name="Zhang G."/>
            <person name="Li C."/>
        </authorList>
    </citation>
    <scope>NUCLEOTIDE SEQUENCE [LARGE SCALE GENOMIC DNA]</scope>
    <source>
        <strain evidence="2">BGI_AS27</strain>
    </source>
</reference>
<protein>
    <submittedName>
        <fullName evidence="2">Uncharacterized protein</fullName>
    </submittedName>
</protein>
<sequence>LELIVGLPALVALHVDALPCAAPGRRVQGLHLPRLPHTA</sequence>
<feature type="signal peptide" evidence="1">
    <location>
        <begin position="1"/>
        <end position="17"/>
    </location>
</feature>
<evidence type="ECO:0000313" key="3">
    <source>
        <dbReference type="Proteomes" id="UP000053286"/>
    </source>
</evidence>
<dbReference type="Proteomes" id="UP000053286">
    <property type="component" value="Unassembled WGS sequence"/>
</dbReference>